<evidence type="ECO:0000313" key="2">
    <source>
        <dbReference type="EMBL" id="TPE58494.1"/>
    </source>
</evidence>
<dbReference type="InterPro" id="IPR001307">
    <property type="entry name" value="Thiosulphate_STrfase_CS"/>
</dbReference>
<name>A0A501XDY8_9SPHN</name>
<dbReference type="EMBL" id="VFSU01000034">
    <property type="protein sequence ID" value="TPE58494.1"/>
    <property type="molecule type" value="Genomic_DNA"/>
</dbReference>
<evidence type="ECO:0000259" key="1">
    <source>
        <dbReference type="PROSITE" id="PS50206"/>
    </source>
</evidence>
<dbReference type="RefSeq" id="WP_140929347.1">
    <property type="nucleotide sequence ID" value="NZ_VFSU01000034.1"/>
</dbReference>
<gene>
    <name evidence="2" type="ORF">FJQ54_15595</name>
</gene>
<feature type="domain" description="Rhodanese" evidence="1">
    <location>
        <begin position="23"/>
        <end position="111"/>
    </location>
</feature>
<dbReference type="PROSITE" id="PS00380">
    <property type="entry name" value="RHODANESE_1"/>
    <property type="match status" value="1"/>
</dbReference>
<dbReference type="PANTHER" id="PTHR44086:SF10">
    <property type="entry name" value="THIOSULFATE SULFURTRANSFERASE_RHODANESE-LIKE DOMAIN-CONTAINING PROTEIN 3"/>
    <property type="match status" value="1"/>
</dbReference>
<dbReference type="InterPro" id="IPR036873">
    <property type="entry name" value="Rhodanese-like_dom_sf"/>
</dbReference>
<dbReference type="AlphaFoldDB" id="A0A501XDY8"/>
<dbReference type="SMART" id="SM00450">
    <property type="entry name" value="RHOD"/>
    <property type="match status" value="1"/>
</dbReference>
<dbReference type="SUPFAM" id="SSF52821">
    <property type="entry name" value="Rhodanese/Cell cycle control phosphatase"/>
    <property type="match status" value="1"/>
</dbReference>
<evidence type="ECO:0000313" key="3">
    <source>
        <dbReference type="Proteomes" id="UP000319897"/>
    </source>
</evidence>
<dbReference type="Pfam" id="PF00581">
    <property type="entry name" value="Rhodanese"/>
    <property type="match status" value="1"/>
</dbReference>
<protein>
    <submittedName>
        <fullName evidence="2">Rhodanese-like domain-containing protein</fullName>
    </submittedName>
</protein>
<sequence>MFGFGRKASPRDIGAQALGGMVTAGEVLVVDVREPHEFAAGHIPGAINLPLSRFSPAQLPDAKGRKLVLNCAAGGRSARAMAACDSARAAVDGHLAGGMSAWAAAGLPVERGA</sequence>
<dbReference type="PROSITE" id="PS50206">
    <property type="entry name" value="RHODANESE_3"/>
    <property type="match status" value="1"/>
</dbReference>
<dbReference type="PANTHER" id="PTHR44086">
    <property type="entry name" value="THIOSULFATE SULFURTRANSFERASE RDL2, MITOCHONDRIAL-RELATED"/>
    <property type="match status" value="1"/>
</dbReference>
<accession>A0A501XDY8</accession>
<dbReference type="OrthoDB" id="9789585at2"/>
<dbReference type="GO" id="GO:0004792">
    <property type="term" value="F:thiosulfate-cyanide sulfurtransferase activity"/>
    <property type="evidence" value="ECO:0007669"/>
    <property type="project" value="InterPro"/>
</dbReference>
<comment type="caution">
    <text evidence="2">The sequence shown here is derived from an EMBL/GenBank/DDBJ whole genome shotgun (WGS) entry which is preliminary data.</text>
</comment>
<organism evidence="2 3">
    <name type="scientific">Sandaracinobacter neustonicus</name>
    <dbReference type="NCBI Taxonomy" id="1715348"/>
    <lineage>
        <taxon>Bacteria</taxon>
        <taxon>Pseudomonadati</taxon>
        <taxon>Pseudomonadota</taxon>
        <taxon>Alphaproteobacteria</taxon>
        <taxon>Sphingomonadales</taxon>
        <taxon>Sphingosinicellaceae</taxon>
        <taxon>Sandaracinobacter</taxon>
    </lineage>
</organism>
<dbReference type="InterPro" id="IPR001763">
    <property type="entry name" value="Rhodanese-like_dom"/>
</dbReference>
<proteinExistence type="predicted"/>
<keyword evidence="3" id="KW-1185">Reference proteome</keyword>
<dbReference type="CDD" id="cd00158">
    <property type="entry name" value="RHOD"/>
    <property type="match status" value="1"/>
</dbReference>
<dbReference type="Gene3D" id="3.40.250.10">
    <property type="entry name" value="Rhodanese-like domain"/>
    <property type="match status" value="1"/>
</dbReference>
<dbReference type="Proteomes" id="UP000319897">
    <property type="component" value="Unassembled WGS sequence"/>
</dbReference>
<reference evidence="2 3" key="1">
    <citation type="submission" date="2019-06" db="EMBL/GenBank/DDBJ databases">
        <authorList>
            <person name="Lee I."/>
            <person name="Jang G.I."/>
            <person name="Hwang C.Y."/>
        </authorList>
    </citation>
    <scope>NUCLEOTIDE SEQUENCE [LARGE SCALE GENOMIC DNA]</scope>
    <source>
        <strain evidence="2 3">PAMC 28131</strain>
    </source>
</reference>